<comment type="caution">
    <text evidence="1">The sequence shown here is derived from an EMBL/GenBank/DDBJ whole genome shotgun (WGS) entry which is preliminary data.</text>
</comment>
<organism evidence="1 2">
    <name type="scientific">Symbiodinium necroappetens</name>
    <dbReference type="NCBI Taxonomy" id="1628268"/>
    <lineage>
        <taxon>Eukaryota</taxon>
        <taxon>Sar</taxon>
        <taxon>Alveolata</taxon>
        <taxon>Dinophyceae</taxon>
        <taxon>Suessiales</taxon>
        <taxon>Symbiodiniaceae</taxon>
        <taxon>Symbiodinium</taxon>
    </lineage>
</organism>
<protein>
    <submittedName>
        <fullName evidence="1">Fam135a protein</fullName>
    </submittedName>
</protein>
<dbReference type="OrthoDB" id="431173at2759"/>
<keyword evidence="2" id="KW-1185">Reference proteome</keyword>
<dbReference type="EMBL" id="CAJNJA010046208">
    <property type="protein sequence ID" value="CAE7815533.1"/>
    <property type="molecule type" value="Genomic_DNA"/>
</dbReference>
<sequence>MADLVINPLGAGPFQLARTLEERRSKQLEDLDRVDRLWEFRLCEEMLRDCLDGYARHGERDMLSTAEEVLMTAEELLRRITELAILHEQSDEAFLDSIGRRGKSGTFTADVDGGLLVQALRSPDFREKGGLTRCLISSRLLVSGLLESVVGELTCWRSHPSESDLQAWRRWDKTYERLASRVAAVQQAENAKRAVPTADPMARWRCLEAQQCDAADGVQITECFAGHTAACAPMCGYGQTTPS</sequence>
<name>A0A812Z794_9DINO</name>
<gene>
    <name evidence="1" type="primary">Fam135a</name>
    <name evidence="1" type="ORF">SNEC2469_LOCUS24200</name>
</gene>
<dbReference type="AlphaFoldDB" id="A0A812Z794"/>
<reference evidence="1" key="1">
    <citation type="submission" date="2021-02" db="EMBL/GenBank/DDBJ databases">
        <authorList>
            <person name="Dougan E. K."/>
            <person name="Rhodes N."/>
            <person name="Thang M."/>
            <person name="Chan C."/>
        </authorList>
    </citation>
    <scope>NUCLEOTIDE SEQUENCE</scope>
</reference>
<dbReference type="Proteomes" id="UP000601435">
    <property type="component" value="Unassembled WGS sequence"/>
</dbReference>
<evidence type="ECO:0000313" key="2">
    <source>
        <dbReference type="Proteomes" id="UP000601435"/>
    </source>
</evidence>
<accession>A0A812Z794</accession>
<proteinExistence type="predicted"/>
<evidence type="ECO:0000313" key="1">
    <source>
        <dbReference type="EMBL" id="CAE7815533.1"/>
    </source>
</evidence>